<evidence type="ECO:0000256" key="1">
    <source>
        <dbReference type="SAM" id="Phobius"/>
    </source>
</evidence>
<evidence type="ECO:0000313" key="3">
    <source>
        <dbReference type="Proteomes" id="UP000326565"/>
    </source>
</evidence>
<proteinExistence type="predicted"/>
<dbReference type="EMBL" id="ML732199">
    <property type="protein sequence ID" value="KAB8075121.1"/>
    <property type="molecule type" value="Genomic_DNA"/>
</dbReference>
<reference evidence="2 3" key="1">
    <citation type="submission" date="2019-04" db="EMBL/GenBank/DDBJ databases">
        <title>Friends and foes A comparative genomics study of 23 Aspergillus species from section Flavi.</title>
        <authorList>
            <consortium name="DOE Joint Genome Institute"/>
            <person name="Kjaerbolling I."/>
            <person name="Vesth T."/>
            <person name="Frisvad J.C."/>
            <person name="Nybo J.L."/>
            <person name="Theobald S."/>
            <person name="Kildgaard S."/>
            <person name="Isbrandt T."/>
            <person name="Kuo A."/>
            <person name="Sato A."/>
            <person name="Lyhne E.K."/>
            <person name="Kogle M.E."/>
            <person name="Wiebenga A."/>
            <person name="Kun R.S."/>
            <person name="Lubbers R.J."/>
            <person name="Makela M.R."/>
            <person name="Barry K."/>
            <person name="Chovatia M."/>
            <person name="Clum A."/>
            <person name="Daum C."/>
            <person name="Haridas S."/>
            <person name="He G."/>
            <person name="LaButti K."/>
            <person name="Lipzen A."/>
            <person name="Mondo S."/>
            <person name="Riley R."/>
            <person name="Salamov A."/>
            <person name="Simmons B.A."/>
            <person name="Magnuson J.K."/>
            <person name="Henrissat B."/>
            <person name="Mortensen U.H."/>
            <person name="Larsen T.O."/>
            <person name="Devries R.P."/>
            <person name="Grigoriev I.V."/>
            <person name="Machida M."/>
            <person name="Baker S.E."/>
            <person name="Andersen M.R."/>
        </authorList>
    </citation>
    <scope>NUCLEOTIDE SEQUENCE [LARGE SCALE GENOMIC DNA]</scope>
    <source>
        <strain evidence="2 3">CBS 151.66</strain>
    </source>
</reference>
<protein>
    <submittedName>
        <fullName evidence="2">Uncharacterized protein</fullName>
    </submittedName>
</protein>
<organism evidence="2 3">
    <name type="scientific">Aspergillus leporis</name>
    <dbReference type="NCBI Taxonomy" id="41062"/>
    <lineage>
        <taxon>Eukaryota</taxon>
        <taxon>Fungi</taxon>
        <taxon>Dikarya</taxon>
        <taxon>Ascomycota</taxon>
        <taxon>Pezizomycotina</taxon>
        <taxon>Eurotiomycetes</taxon>
        <taxon>Eurotiomycetidae</taxon>
        <taxon>Eurotiales</taxon>
        <taxon>Aspergillaceae</taxon>
        <taxon>Aspergillus</taxon>
        <taxon>Aspergillus subgen. Circumdati</taxon>
    </lineage>
</organism>
<sequence length="239" mass="27698">MQYRREYRLTIHFDPVFIKAGLPTRPATHVQEHVGVTDSKRQNYMDVYGAERGGPENYGSQRPALTEKRKFNATQISKWALASALVRNLFFAVFQRSRRWTSKSNPFTLGVFSCRRGCEAKGCSIPCLNHDSCKNRRNIPQYTKRTEYKIMRDSVQGFYGSLTPHFLMFFSLFSFLFIISPQIAGVMWHQLFLVERYSSWKEARPGDLETNCLPKSSFQGSSSSHKVREYDSVHRSLIL</sequence>
<dbReference type="AlphaFoldDB" id="A0A5N5X2X8"/>
<name>A0A5N5X2X8_9EURO</name>
<keyword evidence="3" id="KW-1185">Reference proteome</keyword>
<evidence type="ECO:0000313" key="2">
    <source>
        <dbReference type="EMBL" id="KAB8075121.1"/>
    </source>
</evidence>
<accession>A0A5N5X2X8</accession>
<keyword evidence="1" id="KW-1133">Transmembrane helix</keyword>
<keyword evidence="1" id="KW-0812">Transmembrane</keyword>
<gene>
    <name evidence="2" type="ORF">BDV29DRAFT_113219</name>
</gene>
<dbReference type="Proteomes" id="UP000326565">
    <property type="component" value="Unassembled WGS sequence"/>
</dbReference>
<feature type="transmembrane region" description="Helical" evidence="1">
    <location>
        <begin position="166"/>
        <end position="188"/>
    </location>
</feature>
<keyword evidence="1" id="KW-0472">Membrane</keyword>